<protein>
    <submittedName>
        <fullName evidence="4">Endo-1,4-beta-xylanase A</fullName>
    </submittedName>
</protein>
<keyword evidence="2" id="KW-1015">Disulfide bond</keyword>
<dbReference type="SMART" id="SM00458">
    <property type="entry name" value="RICIN"/>
    <property type="match status" value="2"/>
</dbReference>
<evidence type="ECO:0000313" key="5">
    <source>
        <dbReference type="Proteomes" id="UP000827549"/>
    </source>
</evidence>
<evidence type="ECO:0000259" key="3">
    <source>
        <dbReference type="SMART" id="SM00458"/>
    </source>
</evidence>
<dbReference type="RefSeq" id="XP_062625019.1">
    <property type="nucleotide sequence ID" value="XM_062769035.1"/>
</dbReference>
<gene>
    <name evidence="4" type="primary">agaB34_1</name>
    <name evidence="4" type="ORF">LOC62_02G002525</name>
</gene>
<dbReference type="Proteomes" id="UP000827549">
    <property type="component" value="Chromosome 2"/>
</dbReference>
<dbReference type="GO" id="GO:0030246">
    <property type="term" value="F:carbohydrate binding"/>
    <property type="evidence" value="ECO:0007669"/>
    <property type="project" value="UniProtKB-KW"/>
</dbReference>
<dbReference type="Gene3D" id="2.80.10.50">
    <property type="match status" value="4"/>
</dbReference>
<organism evidence="4 5">
    <name type="scientific">Vanrija pseudolonga</name>
    <dbReference type="NCBI Taxonomy" id="143232"/>
    <lineage>
        <taxon>Eukaryota</taxon>
        <taxon>Fungi</taxon>
        <taxon>Dikarya</taxon>
        <taxon>Basidiomycota</taxon>
        <taxon>Agaricomycotina</taxon>
        <taxon>Tremellomycetes</taxon>
        <taxon>Trichosporonales</taxon>
        <taxon>Trichosporonaceae</taxon>
        <taxon>Vanrija</taxon>
    </lineage>
</organism>
<dbReference type="InterPro" id="IPR000772">
    <property type="entry name" value="Ricin_B_lectin"/>
</dbReference>
<proteinExistence type="predicted"/>
<keyword evidence="5" id="KW-1185">Reference proteome</keyword>
<evidence type="ECO:0000256" key="2">
    <source>
        <dbReference type="ARBA" id="ARBA00023157"/>
    </source>
</evidence>
<evidence type="ECO:0000256" key="1">
    <source>
        <dbReference type="ARBA" id="ARBA00022734"/>
    </source>
</evidence>
<dbReference type="AlphaFoldDB" id="A0AAF1BGK9"/>
<sequence length="415" mass="46754">MTPLDNSDGTNGRDAPYYCLDVKDGSYGNGTPIQLYVCYNDNENQKWFVDRTFATDVGAISPWAHHELCLDAGTNPGDGSKVKIWQCYDGLPQQTWRRVSVYGVGYSLKIKGTSEWRRRRRRRAMTKLTDPLDLCLDATNGGFYNGNQLQVWTCGIGNRNQLFDYRIRPHSNLNFCVDAGSNPRDGSKVHIWQCYPGLLQQTWYNEFVPTSNFGYTRYRLNGTNLCLDVTDGNFANGQQLQVWSSSAESCTSISANAQADPGDPPRIPYQFRADAAGTKPPHPGYCLDLKDGVQANGTPVQLWQCSTGNRNQLWDHQYDLYTIRPYGRPDLCLDAGTNPQDGSKVKVWQCYPGLLQQSWEWFGSRQGFGRKLNGTNLCLDVTDGNFANGTPLQVWKCYTGSKNQWIQSHPVPVPY</sequence>
<dbReference type="PROSITE" id="PS50231">
    <property type="entry name" value="RICIN_B_LECTIN"/>
    <property type="match status" value="3"/>
</dbReference>
<name>A0AAF1BGK9_9TREE</name>
<dbReference type="GeneID" id="87805772"/>
<feature type="domain" description="Ricin B lectin" evidence="3">
    <location>
        <begin position="273"/>
        <end position="408"/>
    </location>
</feature>
<dbReference type="PANTHER" id="PTHR11675">
    <property type="entry name" value="N-ACETYLGALACTOSAMINYLTRANSFERASE"/>
    <property type="match status" value="1"/>
</dbReference>
<feature type="domain" description="Ricin B lectin" evidence="3">
    <location>
        <begin position="122"/>
        <end position="253"/>
    </location>
</feature>
<dbReference type="EMBL" id="CP086715">
    <property type="protein sequence ID" value="WOO78987.1"/>
    <property type="molecule type" value="Genomic_DNA"/>
</dbReference>
<dbReference type="Pfam" id="PF00652">
    <property type="entry name" value="Ricin_B_lectin"/>
    <property type="match status" value="3"/>
</dbReference>
<reference evidence="4" key="1">
    <citation type="submission" date="2023-10" db="EMBL/GenBank/DDBJ databases">
        <authorList>
            <person name="Noh H."/>
        </authorList>
    </citation>
    <scope>NUCLEOTIDE SEQUENCE</scope>
    <source>
        <strain evidence="4">DUCC4014</strain>
    </source>
</reference>
<dbReference type="InterPro" id="IPR035992">
    <property type="entry name" value="Ricin_B-like_lectins"/>
</dbReference>
<dbReference type="SUPFAM" id="SSF50370">
    <property type="entry name" value="Ricin B-like lectins"/>
    <property type="match status" value="3"/>
</dbReference>
<evidence type="ECO:0000313" key="4">
    <source>
        <dbReference type="EMBL" id="WOO78987.1"/>
    </source>
</evidence>
<dbReference type="CDD" id="cd00161">
    <property type="entry name" value="beta-trefoil_Ricin-like"/>
    <property type="match status" value="3"/>
</dbReference>
<accession>A0AAF1BGK9</accession>
<keyword evidence="1" id="KW-0430">Lectin</keyword>